<evidence type="ECO:0000259" key="6">
    <source>
        <dbReference type="Pfam" id="PF19289"/>
    </source>
</evidence>
<dbReference type="Pfam" id="PF19290">
    <property type="entry name" value="PmbA_TldD_2nd"/>
    <property type="match status" value="1"/>
</dbReference>
<keyword evidence="4" id="KW-0482">Metalloprotease</keyword>
<organism evidence="8 9">
    <name type="scientific">Isoalcanivorax pacificus W11-5</name>
    <dbReference type="NCBI Taxonomy" id="391936"/>
    <lineage>
        <taxon>Bacteria</taxon>
        <taxon>Pseudomonadati</taxon>
        <taxon>Pseudomonadota</taxon>
        <taxon>Gammaproteobacteria</taxon>
        <taxon>Oceanospirillales</taxon>
        <taxon>Alcanivoracaceae</taxon>
        <taxon>Isoalcanivorax</taxon>
    </lineage>
</organism>
<accession>A0A0B4XL76</accession>
<reference evidence="8 9" key="1">
    <citation type="journal article" date="2012" name="J. Bacteriol.">
        <title>Genome sequence of an alkane-degrading bacterium, Alcanivorax pacificus type strain W11-5, isolated from deep sea sediment.</title>
        <authorList>
            <person name="Lai Q."/>
            <person name="Shao Z."/>
        </authorList>
    </citation>
    <scope>NUCLEOTIDE SEQUENCE [LARGE SCALE GENOMIC DNA]</scope>
    <source>
        <strain evidence="8 9">W11-5</strain>
    </source>
</reference>
<gene>
    <name evidence="8" type="ORF">S7S_04505</name>
</gene>
<name>A0A0B4XL76_9GAMM</name>
<dbReference type="NCBIfam" id="NF008006">
    <property type="entry name" value="PRK10735.1"/>
    <property type="match status" value="1"/>
</dbReference>
<dbReference type="GO" id="GO:0005829">
    <property type="term" value="C:cytosol"/>
    <property type="evidence" value="ECO:0007669"/>
    <property type="project" value="TreeGrafter"/>
</dbReference>
<evidence type="ECO:0000259" key="7">
    <source>
        <dbReference type="Pfam" id="PF19290"/>
    </source>
</evidence>
<dbReference type="PANTHER" id="PTHR30624:SF4">
    <property type="entry name" value="METALLOPROTEASE TLDD"/>
    <property type="match status" value="1"/>
</dbReference>
<dbReference type="Gene3D" id="3.30.2290.10">
    <property type="entry name" value="PmbA/TldD superfamily"/>
    <property type="match status" value="1"/>
</dbReference>
<dbReference type="GO" id="GO:0008237">
    <property type="term" value="F:metallopeptidase activity"/>
    <property type="evidence" value="ECO:0007669"/>
    <property type="project" value="UniProtKB-KW"/>
</dbReference>
<dbReference type="STRING" id="391936.S7S_04505"/>
<feature type="domain" description="Metalloprotease TldD/E C-terminal" evidence="6">
    <location>
        <begin position="271"/>
        <end position="504"/>
    </location>
</feature>
<comment type="similarity">
    <text evidence="1">Belongs to the peptidase U62 family.</text>
</comment>
<keyword evidence="2" id="KW-0645">Protease</keyword>
<dbReference type="PIRSF" id="PIRSF004919">
    <property type="entry name" value="TldD"/>
    <property type="match status" value="1"/>
</dbReference>
<dbReference type="InterPro" id="IPR025502">
    <property type="entry name" value="TldD"/>
</dbReference>
<dbReference type="AlphaFoldDB" id="A0A0B4XL76"/>
<evidence type="ECO:0000313" key="8">
    <source>
        <dbReference type="EMBL" id="AJD47323.1"/>
    </source>
</evidence>
<evidence type="ECO:0000313" key="9">
    <source>
        <dbReference type="Proteomes" id="UP000006764"/>
    </source>
</evidence>
<evidence type="ECO:0000256" key="2">
    <source>
        <dbReference type="ARBA" id="ARBA00022670"/>
    </source>
</evidence>
<dbReference type="OrthoDB" id="9803213at2"/>
<dbReference type="Pfam" id="PF01523">
    <property type="entry name" value="PmbA_TldD_1st"/>
    <property type="match status" value="1"/>
</dbReference>
<dbReference type="Pfam" id="PF19289">
    <property type="entry name" value="PmbA_TldD_3rd"/>
    <property type="match status" value="1"/>
</dbReference>
<feature type="domain" description="Metalloprotease TldD/E central" evidence="7">
    <location>
        <begin position="154"/>
        <end position="263"/>
    </location>
</feature>
<evidence type="ECO:0000259" key="5">
    <source>
        <dbReference type="Pfam" id="PF01523"/>
    </source>
</evidence>
<dbReference type="GO" id="GO:0006508">
    <property type="term" value="P:proteolysis"/>
    <property type="evidence" value="ECO:0007669"/>
    <property type="project" value="UniProtKB-KW"/>
</dbReference>
<dbReference type="EMBL" id="CP004387">
    <property type="protein sequence ID" value="AJD47323.1"/>
    <property type="molecule type" value="Genomic_DNA"/>
</dbReference>
<dbReference type="InterPro" id="IPR002510">
    <property type="entry name" value="Metalloprtase-TldD/E_N"/>
</dbReference>
<dbReference type="InterPro" id="IPR051463">
    <property type="entry name" value="Peptidase_U62_metallo"/>
</dbReference>
<evidence type="ECO:0000256" key="4">
    <source>
        <dbReference type="ARBA" id="ARBA00023049"/>
    </source>
</evidence>
<dbReference type="KEGG" id="apac:S7S_04505"/>
<dbReference type="RefSeq" id="WP_008738307.1">
    <property type="nucleotide sequence ID" value="NZ_CP004387.1"/>
</dbReference>
<dbReference type="SUPFAM" id="SSF111283">
    <property type="entry name" value="Putative modulator of DNA gyrase, PmbA/TldD"/>
    <property type="match status" value="1"/>
</dbReference>
<dbReference type="InterPro" id="IPR035068">
    <property type="entry name" value="TldD/PmbA_N"/>
</dbReference>
<dbReference type="HOGENOM" id="CLU_026425_1_0_6"/>
<keyword evidence="3" id="KW-0378">Hydrolase</keyword>
<dbReference type="InterPro" id="IPR045569">
    <property type="entry name" value="Metalloprtase-TldD/E_C"/>
</dbReference>
<evidence type="ECO:0000256" key="1">
    <source>
        <dbReference type="ARBA" id="ARBA00005836"/>
    </source>
</evidence>
<dbReference type="PANTHER" id="PTHR30624">
    <property type="entry name" value="UNCHARACTERIZED PROTEIN TLDD AND PMBA"/>
    <property type="match status" value="1"/>
</dbReference>
<keyword evidence="9" id="KW-1185">Reference proteome</keyword>
<dbReference type="InterPro" id="IPR045570">
    <property type="entry name" value="Metalloprtase-TldD/E_cen_dom"/>
</dbReference>
<evidence type="ECO:0000256" key="3">
    <source>
        <dbReference type="ARBA" id="ARBA00022801"/>
    </source>
</evidence>
<protein>
    <submittedName>
        <fullName evidence="8">TldD protein</fullName>
    </submittedName>
</protein>
<dbReference type="Proteomes" id="UP000006764">
    <property type="component" value="Chromosome"/>
</dbReference>
<feature type="domain" description="Metalloprotease TldD/E N-terminal" evidence="5">
    <location>
        <begin position="65"/>
        <end position="129"/>
    </location>
</feature>
<proteinExistence type="inferred from homology"/>
<sequence>MTSVITDPASLATRDSAAALHVTPTPSAADALKVAEQVLLAPAQLTDTALNRLLSATLAPGVDYADLYFQHSRHEGWVLEDGVVRDASYNLERGTGVRVISGDRTGFAYSDEIALPALDRATGAARAIARSGGQGTAPALKAVTAPSLYGAFDPLATWPAQRKVAFLERLDKLARSLDPAVTEVTVSLNAVHEVMLVAATDGTLAADVRPLVRLGISVQAERNGRRERGSSGGGGRVDYDWLEAGGRAEGWVRDAVRQALVNLEAQPAPAGTMPVVLGPGWPGVLLHEAVGHGLEGDFNRKGTSMFARRMGEQVASNLCTVVDDGTLLGRRGSLNVDDEGTPTSCTTLIENGRLVGHMQDKLNARLTGQRLTGNGRRESYAHLPMPRMTNTYMLPGKDDPADIVASLERGIYAVNFGGGQVDITSGRFVFSTSEAYLVEKGRIVAPVRGATLIGSGAEVMQAISMVGNDLALDTGIGVCGKEGQSVPVGVGQPTLRIEALTVGGTA</sequence>
<dbReference type="InterPro" id="IPR036059">
    <property type="entry name" value="TldD/PmbA_sf"/>
</dbReference>